<reference evidence="1" key="1">
    <citation type="journal article" date="2023" name="G3 (Bethesda)">
        <title>Whole genome assemblies of Zophobas morio and Tenebrio molitor.</title>
        <authorList>
            <person name="Kaur S."/>
            <person name="Stinson S.A."/>
            <person name="diCenzo G.C."/>
        </authorList>
    </citation>
    <scope>NUCLEOTIDE SEQUENCE</scope>
    <source>
        <strain evidence="1">QUZm001</strain>
    </source>
</reference>
<comment type="caution">
    <text evidence="1">The sequence shown here is derived from an EMBL/GenBank/DDBJ whole genome shotgun (WGS) entry which is preliminary data.</text>
</comment>
<protein>
    <submittedName>
        <fullName evidence="1">Uncharacterized protein</fullName>
    </submittedName>
</protein>
<name>A0AA38J2R5_9CUCU</name>
<accession>A0AA38J2R5</accession>
<gene>
    <name evidence="1" type="ORF">Zmor_001488</name>
</gene>
<proteinExistence type="predicted"/>
<sequence length="112" mass="12684">MHLGTNNPLLTLNIANQQLKVVEYHSDLGITITPSLSWSQHVGEIVKRTNRSIFLFSKAFRNLDFQSFCYLFKSDLGQFGAADLTGDILSQSQLGAGTLWRKPTWRGPSWRE</sequence>
<dbReference type="EMBL" id="JALNTZ010000001">
    <property type="protein sequence ID" value="KAJ3666031.1"/>
    <property type="molecule type" value="Genomic_DNA"/>
</dbReference>
<evidence type="ECO:0000313" key="1">
    <source>
        <dbReference type="EMBL" id="KAJ3666031.1"/>
    </source>
</evidence>
<keyword evidence="2" id="KW-1185">Reference proteome</keyword>
<evidence type="ECO:0000313" key="2">
    <source>
        <dbReference type="Proteomes" id="UP001168821"/>
    </source>
</evidence>
<organism evidence="1 2">
    <name type="scientific">Zophobas morio</name>
    <dbReference type="NCBI Taxonomy" id="2755281"/>
    <lineage>
        <taxon>Eukaryota</taxon>
        <taxon>Metazoa</taxon>
        <taxon>Ecdysozoa</taxon>
        <taxon>Arthropoda</taxon>
        <taxon>Hexapoda</taxon>
        <taxon>Insecta</taxon>
        <taxon>Pterygota</taxon>
        <taxon>Neoptera</taxon>
        <taxon>Endopterygota</taxon>
        <taxon>Coleoptera</taxon>
        <taxon>Polyphaga</taxon>
        <taxon>Cucujiformia</taxon>
        <taxon>Tenebrionidae</taxon>
        <taxon>Zophobas</taxon>
    </lineage>
</organism>
<dbReference type="Proteomes" id="UP001168821">
    <property type="component" value="Unassembled WGS sequence"/>
</dbReference>
<dbReference type="AlphaFoldDB" id="A0AA38J2R5"/>